<feature type="transmembrane region" description="Helical" evidence="1">
    <location>
        <begin position="38"/>
        <end position="57"/>
    </location>
</feature>
<gene>
    <name evidence="2" type="ORF">SOIL9_00650</name>
</gene>
<evidence type="ECO:0000256" key="1">
    <source>
        <dbReference type="SAM" id="Phobius"/>
    </source>
</evidence>
<evidence type="ECO:0000313" key="2">
    <source>
        <dbReference type="EMBL" id="VTR99066.1"/>
    </source>
</evidence>
<dbReference type="KEGG" id="gms:SOIL9_00650"/>
<accession>A0A6P2DCS9</accession>
<keyword evidence="1" id="KW-0472">Membrane</keyword>
<dbReference type="EMBL" id="LR593886">
    <property type="protein sequence ID" value="VTR99066.1"/>
    <property type="molecule type" value="Genomic_DNA"/>
</dbReference>
<name>A0A6P2DCS9_9BACT</name>
<feature type="transmembrane region" description="Helical" evidence="1">
    <location>
        <begin position="92"/>
        <end position="108"/>
    </location>
</feature>
<keyword evidence="1" id="KW-1133">Transmembrane helix</keyword>
<keyword evidence="1" id="KW-0812">Transmembrane</keyword>
<keyword evidence="3" id="KW-1185">Reference proteome</keyword>
<protein>
    <submittedName>
        <fullName evidence="2">Membrane protein</fullName>
    </submittedName>
</protein>
<dbReference type="AlphaFoldDB" id="A0A6P2DCS9"/>
<sequence>MTALTIAHTAVSILPIGFGLVSFARYGKIDPKTRLGKWYLGTMLAGTVSGFGFIFTLGFTPGQVFGLFTLGLLAIGTLTTRGTWRKAGYTQAVALSMSFLMLMVFTTTETLKRFPTGRPFATGPNDPSLIPVRLALLALFVMGVTYQMLKIRAATRPAARLERVLAQYNHAV</sequence>
<feature type="transmembrane region" description="Helical" evidence="1">
    <location>
        <begin position="6"/>
        <end position="26"/>
    </location>
</feature>
<organism evidence="2 3">
    <name type="scientific">Gemmata massiliana</name>
    <dbReference type="NCBI Taxonomy" id="1210884"/>
    <lineage>
        <taxon>Bacteria</taxon>
        <taxon>Pseudomonadati</taxon>
        <taxon>Planctomycetota</taxon>
        <taxon>Planctomycetia</taxon>
        <taxon>Gemmatales</taxon>
        <taxon>Gemmataceae</taxon>
        <taxon>Gemmata</taxon>
    </lineage>
</organism>
<proteinExistence type="predicted"/>
<evidence type="ECO:0000313" key="3">
    <source>
        <dbReference type="Proteomes" id="UP000464178"/>
    </source>
</evidence>
<reference evidence="2 3" key="1">
    <citation type="submission" date="2019-05" db="EMBL/GenBank/DDBJ databases">
        <authorList>
            <consortium name="Science for Life Laboratories"/>
        </authorList>
    </citation>
    <scope>NUCLEOTIDE SEQUENCE [LARGE SCALE GENOMIC DNA]</scope>
    <source>
        <strain evidence="2">Soil9</strain>
    </source>
</reference>
<feature type="transmembrane region" description="Helical" evidence="1">
    <location>
        <begin position="128"/>
        <end position="146"/>
    </location>
</feature>
<dbReference type="RefSeq" id="WP_162671778.1">
    <property type="nucleotide sequence ID" value="NZ_LR593886.1"/>
</dbReference>
<feature type="transmembrane region" description="Helical" evidence="1">
    <location>
        <begin position="63"/>
        <end position="80"/>
    </location>
</feature>
<dbReference type="Proteomes" id="UP000464178">
    <property type="component" value="Chromosome"/>
</dbReference>